<gene>
    <name evidence="1" type="ORF">SEV965_LOCUS3036</name>
</gene>
<dbReference type="Proteomes" id="UP000663889">
    <property type="component" value="Unassembled WGS sequence"/>
</dbReference>
<sequence length="91" mass="10000">MAIGSIMAVPPHNACTVTCYNGGHTPTCCQAHGFKAGGHCRDDGVNGPRVMIPRSHVLSSLEPDLQEIQQKISHRIYFDTFFKVAQNFKSK</sequence>
<proteinExistence type="predicted"/>
<name>A0A813VXS3_9BILA</name>
<accession>A0A813VXS3</accession>
<evidence type="ECO:0000313" key="2">
    <source>
        <dbReference type="Proteomes" id="UP000663889"/>
    </source>
</evidence>
<protein>
    <submittedName>
        <fullName evidence="1">Uncharacterized protein</fullName>
    </submittedName>
</protein>
<organism evidence="1 2">
    <name type="scientific">Rotaria sordida</name>
    <dbReference type="NCBI Taxonomy" id="392033"/>
    <lineage>
        <taxon>Eukaryota</taxon>
        <taxon>Metazoa</taxon>
        <taxon>Spiralia</taxon>
        <taxon>Gnathifera</taxon>
        <taxon>Rotifera</taxon>
        <taxon>Eurotatoria</taxon>
        <taxon>Bdelloidea</taxon>
        <taxon>Philodinida</taxon>
        <taxon>Philodinidae</taxon>
        <taxon>Rotaria</taxon>
    </lineage>
</organism>
<evidence type="ECO:0000313" key="1">
    <source>
        <dbReference type="EMBL" id="CAF0849687.1"/>
    </source>
</evidence>
<reference evidence="1" key="1">
    <citation type="submission" date="2021-02" db="EMBL/GenBank/DDBJ databases">
        <authorList>
            <person name="Nowell W R."/>
        </authorList>
    </citation>
    <scope>NUCLEOTIDE SEQUENCE</scope>
</reference>
<dbReference type="EMBL" id="CAJNOU010000075">
    <property type="protein sequence ID" value="CAF0849687.1"/>
    <property type="molecule type" value="Genomic_DNA"/>
</dbReference>
<dbReference type="AlphaFoldDB" id="A0A813VXS3"/>
<comment type="caution">
    <text evidence="1">The sequence shown here is derived from an EMBL/GenBank/DDBJ whole genome shotgun (WGS) entry which is preliminary data.</text>
</comment>